<dbReference type="SUPFAM" id="SSF52768">
    <property type="entry name" value="Arginase/deacetylase"/>
    <property type="match status" value="1"/>
</dbReference>
<dbReference type="OrthoDB" id="9808367at2"/>
<organism evidence="4 5">
    <name type="scientific">Fluviicola taffensis (strain DSM 16823 / NCIMB 13979 / RW262)</name>
    <dbReference type="NCBI Taxonomy" id="755732"/>
    <lineage>
        <taxon>Bacteria</taxon>
        <taxon>Pseudomonadati</taxon>
        <taxon>Bacteroidota</taxon>
        <taxon>Flavobacteriia</taxon>
        <taxon>Flavobacteriales</taxon>
        <taxon>Crocinitomicaceae</taxon>
        <taxon>Fluviicola</taxon>
    </lineage>
</organism>
<dbReference type="eggNOG" id="COG0123">
    <property type="taxonomic scope" value="Bacteria"/>
</dbReference>
<evidence type="ECO:0000256" key="2">
    <source>
        <dbReference type="ARBA" id="ARBA00022801"/>
    </source>
</evidence>
<reference evidence="5" key="2">
    <citation type="submission" date="2011-02" db="EMBL/GenBank/DDBJ databases">
        <title>The complete genome of Fluviicola taffensis DSM 16823.</title>
        <authorList>
            <consortium name="US DOE Joint Genome Institute (JGI-PGF)"/>
            <person name="Lucas S."/>
            <person name="Copeland A."/>
            <person name="Lapidus A."/>
            <person name="Bruce D."/>
            <person name="Goodwin L."/>
            <person name="Pitluck S."/>
            <person name="Kyrpides N."/>
            <person name="Mavromatis K."/>
            <person name="Ivanova N."/>
            <person name="Mikhailova N."/>
            <person name="Pagani I."/>
            <person name="Chertkov O."/>
            <person name="Detter J.C."/>
            <person name="Han C."/>
            <person name="Tapia R."/>
            <person name="Land M."/>
            <person name="Hauser L."/>
            <person name="Markowitz V."/>
            <person name="Cheng J.-F."/>
            <person name="Hugenholtz P."/>
            <person name="Woyke T."/>
            <person name="Wu D."/>
            <person name="Tindall B."/>
            <person name="Pomrenke H.G."/>
            <person name="Brambilla E."/>
            <person name="Klenk H.-P."/>
            <person name="Eisen J.A."/>
        </authorList>
    </citation>
    <scope>NUCLEOTIDE SEQUENCE [LARGE SCALE GENOMIC DNA]</scope>
    <source>
        <strain evidence="5">DSM 16823 / RW262 / RW262</strain>
    </source>
</reference>
<dbReference type="GO" id="GO:0004407">
    <property type="term" value="F:histone deacetylase activity"/>
    <property type="evidence" value="ECO:0007669"/>
    <property type="project" value="InterPro"/>
</dbReference>
<dbReference type="Gene3D" id="3.40.800.20">
    <property type="entry name" value="Histone deacetylase domain"/>
    <property type="match status" value="1"/>
</dbReference>
<dbReference type="InterPro" id="IPR000286">
    <property type="entry name" value="HDACs"/>
</dbReference>
<dbReference type="Pfam" id="PF00850">
    <property type="entry name" value="Hist_deacetyl"/>
    <property type="match status" value="1"/>
</dbReference>
<evidence type="ECO:0000259" key="3">
    <source>
        <dbReference type="Pfam" id="PF00850"/>
    </source>
</evidence>
<evidence type="ECO:0000313" key="4">
    <source>
        <dbReference type="EMBL" id="AEA45255.1"/>
    </source>
</evidence>
<evidence type="ECO:0000313" key="5">
    <source>
        <dbReference type="Proteomes" id="UP000007463"/>
    </source>
</evidence>
<keyword evidence="5" id="KW-1185">Reference proteome</keyword>
<dbReference type="HOGENOM" id="CLU_007727_1_0_10"/>
<protein>
    <submittedName>
        <fullName evidence="4">Histone deacetylase</fullName>
    </submittedName>
</protein>
<gene>
    <name evidence="4" type="ordered locus">Fluta_3283</name>
</gene>
<dbReference type="CDD" id="cd09993">
    <property type="entry name" value="HDAC_classIV"/>
    <property type="match status" value="1"/>
</dbReference>
<dbReference type="InterPro" id="IPR023801">
    <property type="entry name" value="His_deacetylse_dom"/>
</dbReference>
<comment type="similarity">
    <text evidence="1">Belongs to the histone deacetylase family.</text>
</comment>
<name>F2IA78_FLUTR</name>
<dbReference type="PANTHER" id="PTHR10625:SF23">
    <property type="entry name" value="HISTONE DEACETYLASE 11"/>
    <property type="match status" value="1"/>
</dbReference>
<dbReference type="KEGG" id="fte:Fluta_3283"/>
<dbReference type="PANTHER" id="PTHR10625">
    <property type="entry name" value="HISTONE DEACETYLASE HDAC1-RELATED"/>
    <property type="match status" value="1"/>
</dbReference>
<dbReference type="STRING" id="755732.Fluta_3283"/>
<dbReference type="InterPro" id="IPR023696">
    <property type="entry name" value="Ureohydrolase_dom_sf"/>
</dbReference>
<dbReference type="PRINTS" id="PR01270">
    <property type="entry name" value="HDASUPER"/>
</dbReference>
<proteinExistence type="inferred from homology"/>
<dbReference type="Proteomes" id="UP000007463">
    <property type="component" value="Chromosome"/>
</dbReference>
<feature type="domain" description="Histone deacetylase" evidence="3">
    <location>
        <begin position="19"/>
        <end position="290"/>
    </location>
</feature>
<dbReference type="EMBL" id="CP002542">
    <property type="protein sequence ID" value="AEA45255.1"/>
    <property type="molecule type" value="Genomic_DNA"/>
</dbReference>
<reference evidence="4 5" key="1">
    <citation type="journal article" date="2011" name="Stand. Genomic Sci.">
        <title>Complete genome sequence of the gliding freshwater bacterium Fluviicola taffensis type strain (RW262).</title>
        <authorList>
            <person name="Woyke T."/>
            <person name="Chertkov O."/>
            <person name="Lapidus A."/>
            <person name="Nolan M."/>
            <person name="Lucas S."/>
            <person name="Del Rio T.G."/>
            <person name="Tice H."/>
            <person name="Cheng J.F."/>
            <person name="Tapia R."/>
            <person name="Han C."/>
            <person name="Goodwin L."/>
            <person name="Pitluck S."/>
            <person name="Liolios K."/>
            <person name="Pagani I."/>
            <person name="Ivanova N."/>
            <person name="Huntemann M."/>
            <person name="Mavromatis K."/>
            <person name="Mikhailova N."/>
            <person name="Pati A."/>
            <person name="Chen A."/>
            <person name="Palaniappan K."/>
            <person name="Land M."/>
            <person name="Hauser L."/>
            <person name="Brambilla E.M."/>
            <person name="Rohde M."/>
            <person name="Mwirichia R."/>
            <person name="Sikorski J."/>
            <person name="Tindall B.J."/>
            <person name="Goker M."/>
            <person name="Bristow J."/>
            <person name="Eisen J.A."/>
            <person name="Markowitz V."/>
            <person name="Hugenholtz P."/>
            <person name="Klenk H.P."/>
            <person name="Kyrpides N.C."/>
        </authorList>
    </citation>
    <scope>NUCLEOTIDE SEQUENCE [LARGE SCALE GENOMIC DNA]</scope>
    <source>
        <strain evidence="5">DSM 16823 / RW262 / RW262</strain>
    </source>
</reference>
<dbReference type="GO" id="GO:0040029">
    <property type="term" value="P:epigenetic regulation of gene expression"/>
    <property type="evidence" value="ECO:0007669"/>
    <property type="project" value="TreeGrafter"/>
</dbReference>
<dbReference type="GO" id="GO:0016787">
    <property type="term" value="F:hydrolase activity"/>
    <property type="evidence" value="ECO:0007669"/>
    <property type="project" value="UniProtKB-KW"/>
</dbReference>
<dbReference type="RefSeq" id="WP_013688022.1">
    <property type="nucleotide sequence ID" value="NC_015321.1"/>
</dbReference>
<dbReference type="InterPro" id="IPR037138">
    <property type="entry name" value="His_deacetylse_dom_sf"/>
</dbReference>
<accession>F2IA78</accession>
<sequence>MSFFVAYHPSYIHAVPSTHRFPMEKYGLIYEQLLYEGILEEAHFLEPNLLDLKIASKVHTKEYLTKLVNLNCTSREQRVSGFVHNQQLIEREFRIMEGTRLCAERVENGGIALNIAGGTHHAYTNRGEGFCLLNDQAIAAQWLLDEQLFKRILIVDLDVHQGNGTAEIFKNNPNVFTFSMHGKANYPMHKEESDRDIHLETNLKDKDYLNILKSELTAILDSFSPDFIFYQCGVDILETDKLGKLSVSQNGIRLRDEFVLNKGKERNIPIVCSMGGGYSTNVRDIVNAHMHVFRLAHQLFGK</sequence>
<dbReference type="InterPro" id="IPR044150">
    <property type="entry name" value="HDAC_classIV"/>
</dbReference>
<dbReference type="AlphaFoldDB" id="F2IA78"/>
<evidence type="ECO:0000256" key="1">
    <source>
        <dbReference type="ARBA" id="ARBA00005947"/>
    </source>
</evidence>
<keyword evidence="2" id="KW-0378">Hydrolase</keyword>